<evidence type="ECO:0008006" key="5">
    <source>
        <dbReference type="Google" id="ProtNLM"/>
    </source>
</evidence>
<feature type="region of interest" description="Disordered" evidence="1">
    <location>
        <begin position="433"/>
        <end position="460"/>
    </location>
</feature>
<dbReference type="Proteomes" id="UP000217895">
    <property type="component" value="Plasmid Plasmid1 dna"/>
</dbReference>
<name>A0A1Z4JRH1_LEPBY</name>
<gene>
    <name evidence="3" type="ORF">NIES2135_61960</name>
</gene>
<protein>
    <recommendedName>
        <fullName evidence="5">NlpC/P60 domain-containing protein</fullName>
    </recommendedName>
</protein>
<feature type="signal peptide" evidence="2">
    <location>
        <begin position="1"/>
        <end position="28"/>
    </location>
</feature>
<dbReference type="EMBL" id="AP018204">
    <property type="protein sequence ID" value="BAY59319.1"/>
    <property type="molecule type" value="Genomic_DNA"/>
</dbReference>
<keyword evidence="2" id="KW-0732">Signal</keyword>
<keyword evidence="4" id="KW-1185">Reference proteome</keyword>
<reference evidence="3 4" key="1">
    <citation type="submission" date="2017-06" db="EMBL/GenBank/DDBJ databases">
        <title>Genome sequencing of cyanobaciteial culture collection at National Institute for Environmental Studies (NIES).</title>
        <authorList>
            <person name="Hirose Y."/>
            <person name="Shimura Y."/>
            <person name="Fujisawa T."/>
            <person name="Nakamura Y."/>
            <person name="Kawachi M."/>
        </authorList>
    </citation>
    <scope>NUCLEOTIDE SEQUENCE [LARGE SCALE GENOMIC DNA]</scope>
    <source>
        <strain evidence="3 4">NIES-2135</strain>
        <plasmid evidence="4">Plasmid Plasmid1 dna</plasmid>
    </source>
</reference>
<evidence type="ECO:0000256" key="2">
    <source>
        <dbReference type="SAM" id="SignalP"/>
    </source>
</evidence>
<accession>A0A1Z4JRH1</accession>
<organism evidence="3 4">
    <name type="scientific">Leptolyngbya boryana NIES-2135</name>
    <dbReference type="NCBI Taxonomy" id="1973484"/>
    <lineage>
        <taxon>Bacteria</taxon>
        <taxon>Bacillati</taxon>
        <taxon>Cyanobacteriota</taxon>
        <taxon>Cyanophyceae</taxon>
        <taxon>Leptolyngbyales</taxon>
        <taxon>Leptolyngbyaceae</taxon>
        <taxon>Leptolyngbya group</taxon>
        <taxon>Leptolyngbya</taxon>
    </lineage>
</organism>
<proteinExistence type="predicted"/>
<geneLocation type="plasmid" evidence="3">
    <name>plasmid1</name>
</geneLocation>
<dbReference type="Gene3D" id="1.10.530.10">
    <property type="match status" value="1"/>
</dbReference>
<dbReference type="AlphaFoldDB" id="A0A1Z4JRH1"/>
<evidence type="ECO:0000313" key="4">
    <source>
        <dbReference type="Proteomes" id="UP000217895"/>
    </source>
</evidence>
<evidence type="ECO:0000313" key="3">
    <source>
        <dbReference type="EMBL" id="BAY59319.1"/>
    </source>
</evidence>
<sequence>MFRLIVRVVLLFVICLSATLGPVNVAQAQTTEAAMPTQTLQVQTNAGMQSVEVPDFGAVSLKQFPQIQVDRDLLSQLQQISPNSDFSQLVPGAYVDPTQYLQIGSISGGEAFGIGQLSISQIARLSRANLQSLNLAHLGDVVKLQTPTSLIEDIPGFGNLPIQRAKPLVQLAMQSLQTKLGVPIDPTRNIDFEHLPLQFEQVATVSDLVKAFPDIAKLPLKSLGDFKLTSFKLDDLPGLSTAPLDQLKVADQALLKDLNSVGLGNIPLSKFPVAPKLAQGVRFAEVDVVLGPKEQNRLRVISGTIPRRDKFEEVECPGKSCPHIEMHDMMTTQYSGFAWLDGRLQAKDGYGPLCIPFGCKGPVGNHPFGKAFRVVVTRPQEDKGSITVGLKFRACKRLPFVGKTCTPYFFPPGDAGMPIGSFREKQIIPFLPPSTGKDVTGDDYTPPEIATEEDSGSDTCSASLPIDLKHLDAVTQAVINATPTDHGERKRAAQYIPYIMRSCAKAGLTDSAQLAYALATARHETDHFNTMEEYDKRAYDACGIGEGMIQVTHCYEKTKIMKRLGMKYGGVSDKRLQDFNTAADALCVGLKEGFYGQARPIAQCFSGGRANYSCARQQVNDHDQIELIASHARSYQAALERARAATPGTPPSINAPNAQLTGATTCLASAPASGSVNDRVLKSALANKGKINQCNDPATDYGRNGCMVAVDTVLKRAGLPMFGGSQPALSITSAIDGCKNGSRGTLVNASDAKAGDILIMDDSVAAGHIGICTSDGCKTTISNSSGRCNFVWESDGCFSGSYGCNGRFTRYLCRVKV</sequence>
<keyword evidence="3" id="KW-0614">Plasmid</keyword>
<evidence type="ECO:0000256" key="1">
    <source>
        <dbReference type="SAM" id="MobiDB-lite"/>
    </source>
</evidence>
<feature type="chain" id="PRO_5011115734" description="NlpC/P60 domain-containing protein" evidence="2">
    <location>
        <begin position="29"/>
        <end position="817"/>
    </location>
</feature>